<dbReference type="InterPro" id="IPR010994">
    <property type="entry name" value="RuvA_2-like"/>
</dbReference>
<feature type="compositionally biased region" description="Polar residues" evidence="11">
    <location>
        <begin position="404"/>
        <end position="413"/>
    </location>
</feature>
<dbReference type="AlphaFoldDB" id="A0AAD9NRD6"/>
<dbReference type="InterPro" id="IPR011335">
    <property type="entry name" value="Restrct_endonuc-II-like"/>
</dbReference>
<evidence type="ECO:0000256" key="8">
    <source>
        <dbReference type="ARBA" id="ARBA00023204"/>
    </source>
</evidence>
<comment type="subcellular location">
    <subcellularLocation>
        <location evidence="1">Nucleus</location>
    </subcellularLocation>
</comment>
<dbReference type="InterPro" id="IPR006166">
    <property type="entry name" value="ERCC4_domain"/>
</dbReference>
<dbReference type="GO" id="GO:0000724">
    <property type="term" value="P:double-strand break repair via homologous recombination"/>
    <property type="evidence" value="ECO:0007669"/>
    <property type="project" value="TreeGrafter"/>
</dbReference>
<dbReference type="EMBL" id="JAODUO010000481">
    <property type="protein sequence ID" value="KAK2179590.1"/>
    <property type="molecule type" value="Genomic_DNA"/>
</dbReference>
<protein>
    <recommendedName>
        <fullName evidence="10">DNA repair endonuclease XPF</fullName>
    </recommendedName>
</protein>
<dbReference type="PANTHER" id="PTHR10150:SF0">
    <property type="entry name" value="DNA REPAIR ENDONUCLEASE XPF"/>
    <property type="match status" value="1"/>
</dbReference>
<keyword evidence="9" id="KW-0539">Nucleus</keyword>
<evidence type="ECO:0000256" key="4">
    <source>
        <dbReference type="ARBA" id="ARBA00022759"/>
    </source>
</evidence>
<evidence type="ECO:0000256" key="7">
    <source>
        <dbReference type="ARBA" id="ARBA00023125"/>
    </source>
</evidence>
<keyword evidence="7" id="KW-0238">DNA-binding</keyword>
<dbReference type="GO" id="GO:0003697">
    <property type="term" value="F:single-stranded DNA binding"/>
    <property type="evidence" value="ECO:0007669"/>
    <property type="project" value="TreeGrafter"/>
</dbReference>
<evidence type="ECO:0000256" key="5">
    <source>
        <dbReference type="ARBA" id="ARBA00022763"/>
    </source>
</evidence>
<dbReference type="GO" id="GO:0000712">
    <property type="term" value="P:resolution of meiotic recombination intermediates"/>
    <property type="evidence" value="ECO:0007669"/>
    <property type="project" value="TreeGrafter"/>
</dbReference>
<feature type="region of interest" description="Disordered" evidence="11">
    <location>
        <begin position="572"/>
        <end position="599"/>
    </location>
</feature>
<dbReference type="PANTHER" id="PTHR10150">
    <property type="entry name" value="DNA REPAIR ENDONUCLEASE XPF"/>
    <property type="match status" value="1"/>
</dbReference>
<accession>A0AAD9NRD6</accession>
<feature type="region of interest" description="Disordered" evidence="11">
    <location>
        <begin position="831"/>
        <end position="881"/>
    </location>
</feature>
<evidence type="ECO:0000313" key="13">
    <source>
        <dbReference type="EMBL" id="KAK2179590.1"/>
    </source>
</evidence>
<feature type="compositionally biased region" description="Low complexity" evidence="11">
    <location>
        <begin position="831"/>
        <end position="847"/>
    </location>
</feature>
<dbReference type="FunFam" id="3.40.50.10130:FF:000002">
    <property type="entry name" value="DNA repair endonuclease XPF"/>
    <property type="match status" value="1"/>
</dbReference>
<dbReference type="SMART" id="SM00891">
    <property type="entry name" value="ERCC4"/>
    <property type="match status" value="1"/>
</dbReference>
<feature type="region of interest" description="Disordered" evidence="11">
    <location>
        <begin position="398"/>
        <end position="434"/>
    </location>
</feature>
<keyword evidence="5" id="KW-0227">DNA damage</keyword>
<evidence type="ECO:0000256" key="1">
    <source>
        <dbReference type="ARBA" id="ARBA00004123"/>
    </source>
</evidence>
<dbReference type="SUPFAM" id="SSF47781">
    <property type="entry name" value="RuvA domain 2-like"/>
    <property type="match status" value="1"/>
</dbReference>
<keyword evidence="6" id="KW-0378">Hydrolase</keyword>
<dbReference type="Pfam" id="PF02732">
    <property type="entry name" value="ERCC4"/>
    <property type="match status" value="1"/>
</dbReference>
<comment type="similarity">
    <text evidence="2">Belongs to the XPF family.</text>
</comment>
<feature type="domain" description="ERCC4" evidence="12">
    <location>
        <begin position="608"/>
        <end position="688"/>
    </location>
</feature>
<dbReference type="GO" id="GO:0003684">
    <property type="term" value="F:damaged DNA binding"/>
    <property type="evidence" value="ECO:0007669"/>
    <property type="project" value="TreeGrafter"/>
</dbReference>
<evidence type="ECO:0000313" key="14">
    <source>
        <dbReference type="Proteomes" id="UP001209878"/>
    </source>
</evidence>
<evidence type="ECO:0000256" key="9">
    <source>
        <dbReference type="ARBA" id="ARBA00023242"/>
    </source>
</evidence>
<keyword evidence="8" id="KW-0234">DNA repair</keyword>
<organism evidence="13 14">
    <name type="scientific">Ridgeia piscesae</name>
    <name type="common">Tubeworm</name>
    <dbReference type="NCBI Taxonomy" id="27915"/>
    <lineage>
        <taxon>Eukaryota</taxon>
        <taxon>Metazoa</taxon>
        <taxon>Spiralia</taxon>
        <taxon>Lophotrochozoa</taxon>
        <taxon>Annelida</taxon>
        <taxon>Polychaeta</taxon>
        <taxon>Sedentaria</taxon>
        <taxon>Canalipalpata</taxon>
        <taxon>Sabellida</taxon>
        <taxon>Siboglinidae</taxon>
        <taxon>Ridgeia</taxon>
    </lineage>
</organism>
<name>A0AAD9NRD6_RIDPI</name>
<keyword evidence="4" id="KW-0255">Endonuclease</keyword>
<dbReference type="Gene3D" id="3.40.50.10130">
    <property type="match status" value="1"/>
</dbReference>
<dbReference type="GO" id="GO:0000014">
    <property type="term" value="F:single-stranded DNA endodeoxyribonuclease activity"/>
    <property type="evidence" value="ECO:0007669"/>
    <property type="project" value="TreeGrafter"/>
</dbReference>
<feature type="compositionally biased region" description="Basic and acidic residues" evidence="11">
    <location>
        <begin position="572"/>
        <end position="583"/>
    </location>
</feature>
<dbReference type="GO" id="GO:0000110">
    <property type="term" value="C:nucleotide-excision repair factor 1 complex"/>
    <property type="evidence" value="ECO:0007669"/>
    <property type="project" value="TreeGrafter"/>
</dbReference>
<gene>
    <name evidence="13" type="ORF">NP493_480g01020</name>
</gene>
<comment type="caution">
    <text evidence="13">The sequence shown here is derived from an EMBL/GenBank/DDBJ whole genome shotgun (WGS) entry which is preliminary data.</text>
</comment>
<evidence type="ECO:0000256" key="11">
    <source>
        <dbReference type="SAM" id="MobiDB-lite"/>
    </source>
</evidence>
<reference evidence="13" key="1">
    <citation type="journal article" date="2023" name="Mol. Biol. Evol.">
        <title>Third-Generation Sequencing Reveals the Adaptive Role of the Epigenome in Three Deep-Sea Polychaetes.</title>
        <authorList>
            <person name="Perez M."/>
            <person name="Aroh O."/>
            <person name="Sun Y."/>
            <person name="Lan Y."/>
            <person name="Juniper S.K."/>
            <person name="Young C.R."/>
            <person name="Angers B."/>
            <person name="Qian P.Y."/>
        </authorList>
    </citation>
    <scope>NUCLEOTIDE SEQUENCE</scope>
    <source>
        <strain evidence="13">R07B-5</strain>
    </source>
</reference>
<evidence type="ECO:0000256" key="6">
    <source>
        <dbReference type="ARBA" id="ARBA00022801"/>
    </source>
</evidence>
<feature type="compositionally biased region" description="Polar residues" evidence="11">
    <location>
        <begin position="424"/>
        <end position="434"/>
    </location>
</feature>
<dbReference type="Proteomes" id="UP001209878">
    <property type="component" value="Unassembled WGS sequence"/>
</dbReference>
<dbReference type="Gene3D" id="1.10.150.20">
    <property type="entry name" value="5' to 3' exonuclease, C-terminal subdomain"/>
    <property type="match status" value="1"/>
</dbReference>
<evidence type="ECO:0000256" key="10">
    <source>
        <dbReference type="ARBA" id="ARBA00072370"/>
    </source>
</evidence>
<proteinExistence type="inferred from homology"/>
<feature type="compositionally biased region" description="Polar residues" evidence="11">
    <location>
        <begin position="590"/>
        <end position="599"/>
    </location>
</feature>
<keyword evidence="14" id="KW-1185">Reference proteome</keyword>
<keyword evidence="3" id="KW-0540">Nuclease</keyword>
<evidence type="ECO:0000256" key="2">
    <source>
        <dbReference type="ARBA" id="ARBA00010015"/>
    </source>
</evidence>
<evidence type="ECO:0000259" key="12">
    <source>
        <dbReference type="SMART" id="SM00891"/>
    </source>
</evidence>
<dbReference type="GO" id="GO:1901255">
    <property type="term" value="P:nucleotide-excision repair involved in interstrand cross-link repair"/>
    <property type="evidence" value="ECO:0007669"/>
    <property type="project" value="TreeGrafter"/>
</dbReference>
<sequence length="881" mass="100028">MLEYENQIFLDAFHDDGLLVLARGLGIERIFLNFLKLHCDPGNLVLVLNTAAYEEEYFIEQLMKDGERPLPKVITSEYNANDRHTVYMEGGVLFVTSRILVVDLLTNRVPIEHVSGILVYNAHKIIESCQEAFILRLYRERNKAFSDRAQAFTMGFCHVERVMRNLFVRRLYLWPRFQALIVDVVELQVEMTAAMRACQTALLDLIDGCVKELKLGNTRLDTDEITVENALTHTFDKIVRIYLDPVWHQLSQKTKQLVADIKMLRHFVEYVLYLTQCDCVSFYNLVNSVSMPRVECLVHPPHLAPGRQQRKLSRQRPQWAALRDVLDEIDEENKRLATEDQPQQRVLVVAVDDRTCSQIKQYLCDGGQATLTRLLEKTQNMRQGSDQYQVMERRPGHVTRALEKTQNMRQGSDQRMKPKRGSAKSKTTTSDNSMTLTQMVDIDKGKEETADNEKKEGAASAFTVDSLDAYCGVLTCPLTMLHPLHGLSDPNSLLHTLYQLQPSFVVLYDADVTFVRQLEVFRATRPTMSLRVYFLMYTGSTEEQRYLTALRKEKVAFEYLIREKASMVVPEERDGKLEEDPNLGRDATPANVTTSTRSGGKKQTLTRKVIVDMREFRSELPSLIHRRGIDIEPVTLEVGDYILTPDICVERKSVSDLIGSLNNGRLYNQAVAMCRHYVRPLLLIEFDPNKSFALQDRHSQEINSQDVTSRLTLLTLHFPRLRILWCQSAYATAELFDELKQGRDEPDASTAMTITGDSDTDLECGKYNHGPQNMLLKMPGVNSKNVFAIMNHVKSLAELVTFSLEQLTQILGSAPHAQQLHQFLHRADSGAAGTTHAAGGKPATGKAVTSRFASKRTALREKGPTLSKAPLVKVTRQTKKS</sequence>
<dbReference type="InterPro" id="IPR047520">
    <property type="entry name" value="XPF_nuclease"/>
</dbReference>
<dbReference type="SUPFAM" id="SSF52980">
    <property type="entry name" value="Restriction endonuclease-like"/>
    <property type="match status" value="1"/>
</dbReference>
<dbReference type="CDD" id="cd20078">
    <property type="entry name" value="XPF_nuclease_XPF_euk"/>
    <property type="match status" value="1"/>
</dbReference>
<evidence type="ECO:0000256" key="3">
    <source>
        <dbReference type="ARBA" id="ARBA00022722"/>
    </source>
</evidence>